<dbReference type="Pfam" id="PF06992">
    <property type="entry name" value="Phage_lambda_P"/>
    <property type="match status" value="1"/>
</dbReference>
<evidence type="ECO:0000313" key="1">
    <source>
        <dbReference type="EMBL" id="MDV2861817.1"/>
    </source>
</evidence>
<protein>
    <submittedName>
        <fullName evidence="1">Replication protein P</fullName>
    </submittedName>
</protein>
<organism evidence="1 2">
    <name type="scientific">Phytobacter ursingii</name>
    <dbReference type="NCBI Taxonomy" id="1972431"/>
    <lineage>
        <taxon>Bacteria</taxon>
        <taxon>Pseudomonadati</taxon>
        <taxon>Pseudomonadota</taxon>
        <taxon>Gammaproteobacteria</taxon>
        <taxon>Enterobacterales</taxon>
        <taxon>Enterobacteriaceae</taxon>
        <taxon>Phytobacter</taxon>
    </lineage>
</organism>
<dbReference type="EMBL" id="JAWJAC010000003">
    <property type="protein sequence ID" value="MDV2861817.1"/>
    <property type="molecule type" value="Genomic_DNA"/>
</dbReference>
<dbReference type="InterPro" id="IPR009731">
    <property type="entry name" value="P-like"/>
</dbReference>
<reference evidence="1 2" key="1">
    <citation type="submission" date="2023-10" db="EMBL/GenBank/DDBJ databases">
        <title>Phytobacter spp. The emergence of a new genus of hospital-origin enterobacteria encoding carbapenemases in Argentina.</title>
        <authorList>
            <person name="Vay C."/>
            <person name="Almuzara M."/>
            <person name="Traglia G.M."/>
            <person name="Campos J."/>
        </authorList>
    </citation>
    <scope>NUCLEOTIDE SEQUENCE [LARGE SCALE GENOMIC DNA]</scope>
    <source>
        <strain evidence="1 2">CVMA36</strain>
    </source>
</reference>
<dbReference type="GO" id="GO:0006270">
    <property type="term" value="P:DNA replication initiation"/>
    <property type="evidence" value="ECO:0007669"/>
    <property type="project" value="InterPro"/>
</dbReference>
<comment type="caution">
    <text evidence="1">The sequence shown here is derived from an EMBL/GenBank/DDBJ whole genome shotgun (WGS) entry which is preliminary data.</text>
</comment>
<proteinExistence type="predicted"/>
<accession>A0AB35RKU0</accession>
<dbReference type="RefSeq" id="WP_317101394.1">
    <property type="nucleotide sequence ID" value="NZ_JAWJAC010000003.1"/>
</dbReference>
<name>A0AB35RKU0_9ENTR</name>
<dbReference type="Proteomes" id="UP001286589">
    <property type="component" value="Unassembled WGS sequence"/>
</dbReference>
<keyword evidence="2" id="KW-1185">Reference proteome</keyword>
<evidence type="ECO:0000313" key="2">
    <source>
        <dbReference type="Proteomes" id="UP001286589"/>
    </source>
</evidence>
<gene>
    <name evidence="1" type="ORF">R0H02_04975</name>
</gene>
<sequence>MKSLSEQLQNFDRENFRRVAHGLPEVQDAREPVRQAEQVAEVFNGLFAQLRAALPAAMATIRTQAEFDEIRRQWLLALGEAGIVNMEQVAAGMRIARQQEKPFLPSPGQFIAWCRAEESAAIGLPDAAELVDMVYQYSRTRGQYPDAESYPWPNHATYWMVTTLYQVMRSVGLSDAELRRRAADELAKMVKRIRNGEQIPAPVARLPVLGTKPLTREQSAARIAEIRARFGFKGGRDA</sequence>
<dbReference type="AlphaFoldDB" id="A0AB35RKU0"/>